<dbReference type="AlphaFoldDB" id="A0A1F5ZT92"/>
<comment type="caution">
    <text evidence="2">The sequence shown here is derived from an EMBL/GenBank/DDBJ whole genome shotgun (WGS) entry which is preliminary data.</text>
</comment>
<dbReference type="InterPro" id="IPR012337">
    <property type="entry name" value="RNaseH-like_sf"/>
</dbReference>
<evidence type="ECO:0000313" key="3">
    <source>
        <dbReference type="Proteomes" id="UP000176923"/>
    </source>
</evidence>
<dbReference type="InterPro" id="IPR036397">
    <property type="entry name" value="RNaseH_sf"/>
</dbReference>
<name>A0A1F5ZT92_9BACT</name>
<accession>A0A1F5ZT92</accession>
<gene>
    <name evidence="2" type="ORF">A3D77_01275</name>
</gene>
<feature type="domain" description="RNase H type-1" evidence="1">
    <location>
        <begin position="1"/>
        <end position="149"/>
    </location>
</feature>
<dbReference type="Pfam" id="PF13456">
    <property type="entry name" value="RVT_3"/>
    <property type="match status" value="1"/>
</dbReference>
<dbReference type="PANTHER" id="PTHR47723">
    <property type="entry name" value="OS05G0353850 PROTEIN"/>
    <property type="match status" value="1"/>
</dbReference>
<dbReference type="SUPFAM" id="SSF53098">
    <property type="entry name" value="Ribonuclease H-like"/>
    <property type="match status" value="1"/>
</dbReference>
<dbReference type="Gene3D" id="3.30.420.10">
    <property type="entry name" value="Ribonuclease H-like superfamily/Ribonuclease H"/>
    <property type="match status" value="1"/>
</dbReference>
<dbReference type="Pfam" id="PF00075">
    <property type="entry name" value="RNase_H"/>
    <property type="match status" value="1"/>
</dbReference>
<dbReference type="Proteomes" id="UP000176923">
    <property type="component" value="Unassembled WGS sequence"/>
</dbReference>
<dbReference type="PROSITE" id="PS50879">
    <property type="entry name" value="RNASE_H_1"/>
    <property type="match status" value="1"/>
</dbReference>
<sequence>MPKIIIHTDGGARGNPGEAAIGVYIQDEKGKVVAQIGKKIGKTTNNVAEYTAVIEALKWVVLNRSEKLEVRSENLKWDMGRFDRIEFYLDSVLVVQQLNRIFRIKEPHLKDLALQVWDLESEIKIPISYHSVRREQNREADRLVNEALDNKSYLSSRLSSG</sequence>
<organism evidence="2 3">
    <name type="scientific">Candidatus Gottesmanbacteria bacterium RIFCSPHIGHO2_02_FULL_39_11</name>
    <dbReference type="NCBI Taxonomy" id="1798382"/>
    <lineage>
        <taxon>Bacteria</taxon>
        <taxon>Candidatus Gottesmaniibacteriota</taxon>
    </lineage>
</organism>
<dbReference type="GO" id="GO:0004523">
    <property type="term" value="F:RNA-DNA hybrid ribonuclease activity"/>
    <property type="evidence" value="ECO:0007669"/>
    <property type="project" value="InterPro"/>
</dbReference>
<dbReference type="STRING" id="1798382.A3D77_01275"/>
<evidence type="ECO:0000313" key="2">
    <source>
        <dbReference type="EMBL" id="OGG15641.1"/>
    </source>
</evidence>
<dbReference type="InterPro" id="IPR002156">
    <property type="entry name" value="RNaseH_domain"/>
</dbReference>
<evidence type="ECO:0000259" key="1">
    <source>
        <dbReference type="PROSITE" id="PS50879"/>
    </source>
</evidence>
<dbReference type="CDD" id="cd09279">
    <property type="entry name" value="RNase_HI_like"/>
    <property type="match status" value="1"/>
</dbReference>
<dbReference type="EMBL" id="MFJL01000019">
    <property type="protein sequence ID" value="OGG15641.1"/>
    <property type="molecule type" value="Genomic_DNA"/>
</dbReference>
<dbReference type="PANTHER" id="PTHR47723:SF24">
    <property type="entry name" value="RNASE H TYPE-1 DOMAIN-CONTAINING PROTEIN"/>
    <property type="match status" value="1"/>
</dbReference>
<proteinExistence type="predicted"/>
<reference evidence="2 3" key="1">
    <citation type="journal article" date="2016" name="Nat. Commun.">
        <title>Thousands of microbial genomes shed light on interconnected biogeochemical processes in an aquifer system.</title>
        <authorList>
            <person name="Anantharaman K."/>
            <person name="Brown C.T."/>
            <person name="Hug L.A."/>
            <person name="Sharon I."/>
            <person name="Castelle C.J."/>
            <person name="Probst A.J."/>
            <person name="Thomas B.C."/>
            <person name="Singh A."/>
            <person name="Wilkins M.J."/>
            <person name="Karaoz U."/>
            <person name="Brodie E.L."/>
            <person name="Williams K.H."/>
            <person name="Hubbard S.S."/>
            <person name="Banfield J.F."/>
        </authorList>
    </citation>
    <scope>NUCLEOTIDE SEQUENCE [LARGE SCALE GENOMIC DNA]</scope>
</reference>
<dbReference type="InterPro" id="IPR053151">
    <property type="entry name" value="RNase_H-like"/>
</dbReference>
<dbReference type="GO" id="GO:0003676">
    <property type="term" value="F:nucleic acid binding"/>
    <property type="evidence" value="ECO:0007669"/>
    <property type="project" value="InterPro"/>
</dbReference>
<protein>
    <recommendedName>
        <fullName evidence="1">RNase H type-1 domain-containing protein</fullName>
    </recommendedName>
</protein>